<protein>
    <submittedName>
        <fullName evidence="1">Uncharacterized protein</fullName>
    </submittedName>
</protein>
<accession>A0ACC0CB37</accession>
<keyword evidence="2" id="KW-1185">Reference proteome</keyword>
<evidence type="ECO:0000313" key="2">
    <source>
        <dbReference type="Proteomes" id="UP001060085"/>
    </source>
</evidence>
<gene>
    <name evidence="1" type="ORF">M9H77_03390</name>
</gene>
<reference evidence="2" key="1">
    <citation type="journal article" date="2023" name="Nat. Plants">
        <title>Single-cell RNA sequencing provides a high-resolution roadmap for understanding the multicellular compartmentation of specialized metabolism.</title>
        <authorList>
            <person name="Sun S."/>
            <person name="Shen X."/>
            <person name="Li Y."/>
            <person name="Li Y."/>
            <person name="Wang S."/>
            <person name="Li R."/>
            <person name="Zhang H."/>
            <person name="Shen G."/>
            <person name="Guo B."/>
            <person name="Wei J."/>
            <person name="Xu J."/>
            <person name="St-Pierre B."/>
            <person name="Chen S."/>
            <person name="Sun C."/>
        </authorList>
    </citation>
    <scope>NUCLEOTIDE SEQUENCE [LARGE SCALE GENOMIC DNA]</scope>
</reference>
<organism evidence="1 2">
    <name type="scientific">Catharanthus roseus</name>
    <name type="common">Madagascar periwinkle</name>
    <name type="synonym">Vinca rosea</name>
    <dbReference type="NCBI Taxonomy" id="4058"/>
    <lineage>
        <taxon>Eukaryota</taxon>
        <taxon>Viridiplantae</taxon>
        <taxon>Streptophyta</taxon>
        <taxon>Embryophyta</taxon>
        <taxon>Tracheophyta</taxon>
        <taxon>Spermatophyta</taxon>
        <taxon>Magnoliopsida</taxon>
        <taxon>eudicotyledons</taxon>
        <taxon>Gunneridae</taxon>
        <taxon>Pentapetalae</taxon>
        <taxon>asterids</taxon>
        <taxon>lamiids</taxon>
        <taxon>Gentianales</taxon>
        <taxon>Apocynaceae</taxon>
        <taxon>Rauvolfioideae</taxon>
        <taxon>Vinceae</taxon>
        <taxon>Catharanthinae</taxon>
        <taxon>Catharanthus</taxon>
    </lineage>
</organism>
<comment type="caution">
    <text evidence="1">The sequence shown here is derived from an EMBL/GenBank/DDBJ whole genome shotgun (WGS) entry which is preliminary data.</text>
</comment>
<dbReference type="Proteomes" id="UP001060085">
    <property type="component" value="Linkage Group LG01"/>
</dbReference>
<sequence>MMGLRIRIETFTGELNECRKQSTIIDKENGNLKRELEKKRNSWNEPKIKDFSLVGGLKSYLRSVSQLFDKGLKVTFEKSYCDVVKLMDNMLARIHPTTNGRATLPLSVGFFSEFLGHRKPTANVRFYPTVVGSWLFGFPLECGSYKSSIEFLQEEGDLRKILDPIQQSKEYSYQNGLARKFHSVARDVEELKKGKSSTIIEQRVGDNLGGFNSPHRQRPFDNASTYGYHNMPGDNDCQEGIVDKDESSKDQDIASFEVDKEGMSLVTIRALSSQVHEDETSVQKENIFHTKNLVEVLARMHPIADGKAILPSPVRFYLEFIGHWQPTADDRFYPIAAGQLTRTGCKFSIDEETTKTWAIEEKEKAEAKAKGQAKSSSMTKKEKGKVVSTERKGKGLSMSMDGHMPTQSHQEGLARQFQSVARVVEELKKGKSSATTEQKATRTVSKARAWHDYNFYEDNGDNPNISQAYHGGYYGIQQGDKALDKIKWKVPSFKGDSDPNVFFDWERQVENLFIVTNNSDIVKRIGPCALLRTVKQGMVDITLVEGEPDQSPSPKVEEKRKSITNSTRCFKCNRVGHIDINCPSKRTFVFGKDLNGWIGKSDDDCQERIVDKDDCQEGIVDKD</sequence>
<evidence type="ECO:0000313" key="1">
    <source>
        <dbReference type="EMBL" id="KAI5682162.1"/>
    </source>
</evidence>
<name>A0ACC0CB37_CATRO</name>
<dbReference type="EMBL" id="CM044701">
    <property type="protein sequence ID" value="KAI5682162.1"/>
    <property type="molecule type" value="Genomic_DNA"/>
</dbReference>
<proteinExistence type="predicted"/>